<sequence length="399" mass="46571">MREGTSKLLAACEHQNQSLEAAKSLLTSDLRLAEFKSELQRRKISLSSTSTSSRTTKNKSNEPLFKAKASVSNIRIPLIWKDTDYFKNRGDHRRFAVFCVLKIGTEIFDTIMVNVDRNFTDICFDDTFHFNNVTPDFNFELLIYSRVLHDDLSMASTHKKLTHKISNSLSRSFGRKMINLKDDFNNETGPKFYLIARASLNLKDSADLIKTYDLIPEEELDKNLQLPLFGHYCCRLAVQPECLLKDYHSDILRMHSPESDMFWAVLSKFRLNLWRIKTELQDEPAYLKHTNSKKEPDLIIPINCQSKVTLSERNIQLVNKENVFVFESINGQQSEWIKCFQKVRQDFQAWEPIAEYNMQLAPLSHHRSQYFFYERPSGSLYNETPLQGMRQSVKDFFLC</sequence>
<dbReference type="InterPro" id="IPR051364">
    <property type="entry name" value="Cytokinesis/Rho-signaling"/>
</dbReference>
<dbReference type="InterPro" id="IPR012966">
    <property type="entry name" value="AHD"/>
</dbReference>
<dbReference type="Pfam" id="PF08174">
    <property type="entry name" value="Anillin"/>
    <property type="match status" value="1"/>
</dbReference>
<organism evidence="2 3">
    <name type="scientific">Sarcoptes scabiei</name>
    <name type="common">Itch mite</name>
    <name type="synonym">Acarus scabiei</name>
    <dbReference type="NCBI Taxonomy" id="52283"/>
    <lineage>
        <taxon>Eukaryota</taxon>
        <taxon>Metazoa</taxon>
        <taxon>Ecdysozoa</taxon>
        <taxon>Arthropoda</taxon>
        <taxon>Chelicerata</taxon>
        <taxon>Arachnida</taxon>
        <taxon>Acari</taxon>
        <taxon>Acariformes</taxon>
        <taxon>Sarcoptiformes</taxon>
        <taxon>Astigmata</taxon>
        <taxon>Psoroptidia</taxon>
        <taxon>Sarcoptoidea</taxon>
        <taxon>Sarcoptidae</taxon>
        <taxon>Sarcoptinae</taxon>
        <taxon>Sarcoptes</taxon>
    </lineage>
</organism>
<proteinExistence type="predicted"/>
<dbReference type="EMBL" id="JXLN01012420">
    <property type="protein sequence ID" value="KPM08444.1"/>
    <property type="molecule type" value="Genomic_DNA"/>
</dbReference>
<dbReference type="GO" id="GO:0000281">
    <property type="term" value="P:mitotic cytokinesis"/>
    <property type="evidence" value="ECO:0007669"/>
    <property type="project" value="TreeGrafter"/>
</dbReference>
<evidence type="ECO:0000313" key="2">
    <source>
        <dbReference type="EMBL" id="KPM08444.1"/>
    </source>
</evidence>
<accession>A0A132ABS3</accession>
<gene>
    <name evidence="2" type="ORF">QR98_0069630</name>
</gene>
<feature type="domain" description="Anillin homology" evidence="1">
    <location>
        <begin position="66"/>
        <end position="204"/>
    </location>
</feature>
<dbReference type="Proteomes" id="UP000616769">
    <property type="component" value="Unassembled WGS sequence"/>
</dbReference>
<evidence type="ECO:0000259" key="1">
    <source>
        <dbReference type="Pfam" id="PF08174"/>
    </source>
</evidence>
<dbReference type="PANTHER" id="PTHR21538">
    <property type="entry name" value="ANILLIN/RHOTEKIN RTKN"/>
    <property type="match status" value="1"/>
</dbReference>
<dbReference type="GO" id="GO:0005826">
    <property type="term" value="C:actomyosin contractile ring"/>
    <property type="evidence" value="ECO:0007669"/>
    <property type="project" value="TreeGrafter"/>
</dbReference>
<name>A0A132ABS3_SARSC</name>
<dbReference type="VEuPathDB" id="VectorBase:SSCA008418"/>
<protein>
    <submittedName>
        <fullName evidence="2">Anillin-like protein</fullName>
    </submittedName>
</protein>
<comment type="caution">
    <text evidence="2">The sequence shown here is derived from an EMBL/GenBank/DDBJ whole genome shotgun (WGS) entry which is preliminary data.</text>
</comment>
<dbReference type="OrthoDB" id="5817051at2759"/>
<dbReference type="AlphaFoldDB" id="A0A132ABS3"/>
<reference evidence="2 3" key="1">
    <citation type="journal article" date="2015" name="Parasit. Vectors">
        <title>Draft genome of the scabies mite.</title>
        <authorList>
            <person name="Rider S.D.Jr."/>
            <person name="Morgan M.S."/>
            <person name="Arlian L.G."/>
        </authorList>
    </citation>
    <scope>NUCLEOTIDE SEQUENCE [LARGE SCALE GENOMIC DNA]</scope>
    <source>
        <strain evidence="2">Arlian Lab</strain>
    </source>
</reference>
<dbReference type="GO" id="GO:0031106">
    <property type="term" value="P:septin ring organization"/>
    <property type="evidence" value="ECO:0007669"/>
    <property type="project" value="TreeGrafter"/>
</dbReference>
<dbReference type="PANTHER" id="PTHR21538:SF24">
    <property type="entry name" value="PH DOMAIN-CONTAINING PROTEIN"/>
    <property type="match status" value="1"/>
</dbReference>
<dbReference type="GO" id="GO:0000915">
    <property type="term" value="P:actomyosin contractile ring assembly"/>
    <property type="evidence" value="ECO:0007669"/>
    <property type="project" value="TreeGrafter"/>
</dbReference>
<evidence type="ECO:0000313" key="3">
    <source>
        <dbReference type="Proteomes" id="UP000616769"/>
    </source>
</evidence>